<dbReference type="GO" id="GO:0019894">
    <property type="term" value="F:kinesin binding"/>
    <property type="evidence" value="ECO:0007669"/>
    <property type="project" value="InterPro"/>
</dbReference>
<organism evidence="1 2">
    <name type="scientific">Haemaphysalis longicornis</name>
    <name type="common">Bush tick</name>
    <dbReference type="NCBI Taxonomy" id="44386"/>
    <lineage>
        <taxon>Eukaryota</taxon>
        <taxon>Metazoa</taxon>
        <taxon>Ecdysozoa</taxon>
        <taxon>Arthropoda</taxon>
        <taxon>Chelicerata</taxon>
        <taxon>Arachnida</taxon>
        <taxon>Acari</taxon>
        <taxon>Parasitiformes</taxon>
        <taxon>Ixodida</taxon>
        <taxon>Ixodoidea</taxon>
        <taxon>Ixodidae</taxon>
        <taxon>Haemaphysalinae</taxon>
        <taxon>Haemaphysalis</taxon>
    </lineage>
</organism>
<dbReference type="GO" id="GO:0044782">
    <property type="term" value="P:cilium organization"/>
    <property type="evidence" value="ECO:0007669"/>
    <property type="project" value="TreeGrafter"/>
</dbReference>
<protein>
    <submittedName>
        <fullName evidence="1">Uncharacterized protein</fullName>
    </submittedName>
</protein>
<accession>A0A9J6FB69</accession>
<gene>
    <name evidence="1" type="ORF">HPB48_005941</name>
</gene>
<name>A0A9J6FB69_HAELO</name>
<dbReference type="EMBL" id="JABSTR010000002">
    <property type="protein sequence ID" value="KAH9363526.1"/>
    <property type="molecule type" value="Genomic_DNA"/>
</dbReference>
<dbReference type="Pfam" id="PF05804">
    <property type="entry name" value="KAP"/>
    <property type="match status" value="1"/>
</dbReference>
<dbReference type="OrthoDB" id="10265679at2759"/>
<sequence>MACLESYVEMLYEEGEEKVRGSSLVLQLARSPDNLGELAANDTLLCALARVLREDGRRDTQLATNLAYVFFCLSTFSQFHPVIAEYKVPRGFGLLPFFLFL</sequence>
<dbReference type="Proteomes" id="UP000821853">
    <property type="component" value="Chromosome 10"/>
</dbReference>
<dbReference type="AlphaFoldDB" id="A0A9J6FB69"/>
<dbReference type="InterPro" id="IPR008658">
    <property type="entry name" value="KAP3"/>
</dbReference>
<reference evidence="1 2" key="1">
    <citation type="journal article" date="2020" name="Cell">
        <title>Large-Scale Comparative Analyses of Tick Genomes Elucidate Their Genetic Diversity and Vector Capacities.</title>
        <authorList>
            <consortium name="Tick Genome and Microbiome Consortium (TIGMIC)"/>
            <person name="Jia N."/>
            <person name="Wang J."/>
            <person name="Shi W."/>
            <person name="Du L."/>
            <person name="Sun Y."/>
            <person name="Zhan W."/>
            <person name="Jiang J.F."/>
            <person name="Wang Q."/>
            <person name="Zhang B."/>
            <person name="Ji P."/>
            <person name="Bell-Sakyi L."/>
            <person name="Cui X.M."/>
            <person name="Yuan T.T."/>
            <person name="Jiang B.G."/>
            <person name="Yang W.F."/>
            <person name="Lam T.T."/>
            <person name="Chang Q.C."/>
            <person name="Ding S.J."/>
            <person name="Wang X.J."/>
            <person name="Zhu J.G."/>
            <person name="Ruan X.D."/>
            <person name="Zhao L."/>
            <person name="Wei J.T."/>
            <person name="Ye R.Z."/>
            <person name="Que T.C."/>
            <person name="Du C.H."/>
            <person name="Zhou Y.H."/>
            <person name="Cheng J.X."/>
            <person name="Dai P.F."/>
            <person name="Guo W.B."/>
            <person name="Han X.H."/>
            <person name="Huang E.J."/>
            <person name="Li L.F."/>
            <person name="Wei W."/>
            <person name="Gao Y.C."/>
            <person name="Liu J.Z."/>
            <person name="Shao H.Z."/>
            <person name="Wang X."/>
            <person name="Wang C.C."/>
            <person name="Yang T.C."/>
            <person name="Huo Q.B."/>
            <person name="Li W."/>
            <person name="Chen H.Y."/>
            <person name="Chen S.E."/>
            <person name="Zhou L.G."/>
            <person name="Ni X.B."/>
            <person name="Tian J.H."/>
            <person name="Sheng Y."/>
            <person name="Liu T."/>
            <person name="Pan Y.S."/>
            <person name="Xia L.Y."/>
            <person name="Li J."/>
            <person name="Zhao F."/>
            <person name="Cao W.C."/>
        </authorList>
    </citation>
    <scope>NUCLEOTIDE SEQUENCE [LARGE SCALE GENOMIC DNA]</scope>
    <source>
        <strain evidence="1">HaeL-2018</strain>
    </source>
</reference>
<evidence type="ECO:0000313" key="1">
    <source>
        <dbReference type="EMBL" id="KAH9363526.1"/>
    </source>
</evidence>
<proteinExistence type="predicted"/>
<comment type="caution">
    <text evidence="1">The sequence shown here is derived from an EMBL/GenBank/DDBJ whole genome shotgun (WGS) entry which is preliminary data.</text>
</comment>
<dbReference type="GO" id="GO:0035869">
    <property type="term" value="C:ciliary transition zone"/>
    <property type="evidence" value="ECO:0007669"/>
    <property type="project" value="TreeGrafter"/>
</dbReference>
<keyword evidence="2" id="KW-1185">Reference proteome</keyword>
<dbReference type="GO" id="GO:0016939">
    <property type="term" value="C:kinesin II complex"/>
    <property type="evidence" value="ECO:0007669"/>
    <property type="project" value="TreeGrafter"/>
</dbReference>
<evidence type="ECO:0000313" key="2">
    <source>
        <dbReference type="Proteomes" id="UP000821853"/>
    </source>
</evidence>
<dbReference type="GO" id="GO:0005930">
    <property type="term" value="C:axoneme"/>
    <property type="evidence" value="ECO:0007669"/>
    <property type="project" value="TreeGrafter"/>
</dbReference>
<dbReference type="PANTHER" id="PTHR15605">
    <property type="entry name" value="KINESIN-ASSOCIATED PROTEINS"/>
    <property type="match status" value="1"/>
</dbReference>
<dbReference type="VEuPathDB" id="VectorBase:HLOH_062100"/>
<dbReference type="GO" id="GO:0007018">
    <property type="term" value="P:microtubule-based movement"/>
    <property type="evidence" value="ECO:0007669"/>
    <property type="project" value="TreeGrafter"/>
</dbReference>
<dbReference type="PANTHER" id="PTHR15605:SF2">
    <property type="entry name" value="KINESIN-ASSOCIATED PROTEIN 3"/>
    <property type="match status" value="1"/>
</dbReference>